<dbReference type="InterPro" id="IPR013321">
    <property type="entry name" value="Arc_rbn_hlx_hlx"/>
</dbReference>
<dbReference type="AlphaFoldDB" id="A0A1T4Y007"/>
<dbReference type="GO" id="GO:0006355">
    <property type="term" value="P:regulation of DNA-templated transcription"/>
    <property type="evidence" value="ECO:0007669"/>
    <property type="project" value="InterPro"/>
</dbReference>
<dbReference type="STRING" id="92487.SAMN02745130_03698"/>
<feature type="domain" description="Antitoxin FitA-like ribbon-helix-helix" evidence="1">
    <location>
        <begin position="2"/>
        <end position="39"/>
    </location>
</feature>
<evidence type="ECO:0000313" key="3">
    <source>
        <dbReference type="Proteomes" id="UP000190460"/>
    </source>
</evidence>
<dbReference type="EMBL" id="FUYB01000027">
    <property type="protein sequence ID" value="SKA94788.1"/>
    <property type="molecule type" value="Genomic_DNA"/>
</dbReference>
<dbReference type="Pfam" id="PF22513">
    <property type="entry name" value="FitA-like_RHH"/>
    <property type="match status" value="1"/>
</dbReference>
<dbReference type="OrthoDB" id="2389872at2"/>
<protein>
    <submittedName>
        <fullName evidence="2">Plasmid stability protein</fullName>
    </submittedName>
</protein>
<accession>A0A1T4Y007</accession>
<reference evidence="2 3" key="1">
    <citation type="submission" date="2017-02" db="EMBL/GenBank/DDBJ databases">
        <authorList>
            <person name="Peterson S.W."/>
        </authorList>
    </citation>
    <scope>NUCLEOTIDE SEQUENCE [LARGE SCALE GENOMIC DNA]</scope>
    <source>
        <strain evidence="2 3">ATCC 49788</strain>
    </source>
</reference>
<dbReference type="SUPFAM" id="SSF47598">
    <property type="entry name" value="Ribbon-helix-helix"/>
    <property type="match status" value="1"/>
</dbReference>
<dbReference type="InterPro" id="IPR053853">
    <property type="entry name" value="FitA-like_RHH"/>
</dbReference>
<name>A0A1T4Y007_9GAMM</name>
<sequence length="77" mass="8667">MANLIVRNISDEIAQALKIHASHLGISAEAAHRQILEQVLMRPKKKSFLDLLKEMPNVGRDSDFERIQNDAAPEVFS</sequence>
<gene>
    <name evidence="2" type="ORF">SAMN02745130_03698</name>
</gene>
<dbReference type="Proteomes" id="UP000190460">
    <property type="component" value="Unassembled WGS sequence"/>
</dbReference>
<dbReference type="RefSeq" id="WP_078924130.1">
    <property type="nucleotide sequence ID" value="NZ_FUYB01000027.1"/>
</dbReference>
<proteinExistence type="predicted"/>
<dbReference type="Gene3D" id="1.10.1220.10">
    <property type="entry name" value="Met repressor-like"/>
    <property type="match status" value="1"/>
</dbReference>
<dbReference type="InterPro" id="IPR010985">
    <property type="entry name" value="Ribbon_hlx_hlx"/>
</dbReference>
<evidence type="ECO:0000259" key="1">
    <source>
        <dbReference type="Pfam" id="PF22513"/>
    </source>
</evidence>
<organism evidence="2 3">
    <name type="scientific">Thiothrix eikelboomii</name>
    <dbReference type="NCBI Taxonomy" id="92487"/>
    <lineage>
        <taxon>Bacteria</taxon>
        <taxon>Pseudomonadati</taxon>
        <taxon>Pseudomonadota</taxon>
        <taxon>Gammaproteobacteria</taxon>
        <taxon>Thiotrichales</taxon>
        <taxon>Thiotrichaceae</taxon>
        <taxon>Thiothrix</taxon>
    </lineage>
</organism>
<keyword evidence="3" id="KW-1185">Reference proteome</keyword>
<evidence type="ECO:0000313" key="2">
    <source>
        <dbReference type="EMBL" id="SKA94788.1"/>
    </source>
</evidence>